<accession>B0DW07</accession>
<reference evidence="2 3" key="1">
    <citation type="journal article" date="2008" name="Nature">
        <title>The genome of Laccaria bicolor provides insights into mycorrhizal symbiosis.</title>
        <authorList>
            <person name="Martin F."/>
            <person name="Aerts A."/>
            <person name="Ahren D."/>
            <person name="Brun A."/>
            <person name="Danchin E.G.J."/>
            <person name="Duchaussoy F."/>
            <person name="Gibon J."/>
            <person name="Kohler A."/>
            <person name="Lindquist E."/>
            <person name="Pereda V."/>
            <person name="Salamov A."/>
            <person name="Shapiro H.J."/>
            <person name="Wuyts J."/>
            <person name="Blaudez D."/>
            <person name="Buee M."/>
            <person name="Brokstein P."/>
            <person name="Canbaeck B."/>
            <person name="Cohen D."/>
            <person name="Courty P.E."/>
            <person name="Coutinho P.M."/>
            <person name="Delaruelle C."/>
            <person name="Detter J.C."/>
            <person name="Deveau A."/>
            <person name="DiFazio S."/>
            <person name="Duplessis S."/>
            <person name="Fraissinet-Tachet L."/>
            <person name="Lucic E."/>
            <person name="Frey-Klett P."/>
            <person name="Fourrey C."/>
            <person name="Feussner I."/>
            <person name="Gay G."/>
            <person name="Grimwood J."/>
            <person name="Hoegger P.J."/>
            <person name="Jain P."/>
            <person name="Kilaru S."/>
            <person name="Labbe J."/>
            <person name="Lin Y.C."/>
            <person name="Legue V."/>
            <person name="Le Tacon F."/>
            <person name="Marmeisse R."/>
            <person name="Melayah D."/>
            <person name="Montanini B."/>
            <person name="Muratet M."/>
            <person name="Nehls U."/>
            <person name="Niculita-Hirzel H."/>
            <person name="Oudot-Le Secq M.P."/>
            <person name="Peter M."/>
            <person name="Quesneville H."/>
            <person name="Rajashekar B."/>
            <person name="Reich M."/>
            <person name="Rouhier N."/>
            <person name="Schmutz J."/>
            <person name="Yin T."/>
            <person name="Chalot M."/>
            <person name="Henrissat B."/>
            <person name="Kuees U."/>
            <person name="Lucas S."/>
            <person name="Van de Peer Y."/>
            <person name="Podila G.K."/>
            <person name="Polle A."/>
            <person name="Pukkila P.J."/>
            <person name="Richardson P.M."/>
            <person name="Rouze P."/>
            <person name="Sanders I.R."/>
            <person name="Stajich J.E."/>
            <person name="Tunlid A."/>
            <person name="Tuskan G."/>
            <person name="Grigoriev I.V."/>
        </authorList>
    </citation>
    <scope>NUCLEOTIDE SEQUENCE [LARGE SCALE GENOMIC DNA]</scope>
    <source>
        <strain evidence="3">S238N-H82 / ATCC MYA-4686</strain>
    </source>
</reference>
<dbReference type="EMBL" id="DS547141">
    <property type="protein sequence ID" value="EDR01229.1"/>
    <property type="molecule type" value="Genomic_DNA"/>
</dbReference>
<proteinExistence type="predicted"/>
<dbReference type="KEGG" id="lbc:LACBIDRAFT_312356"/>
<protein>
    <submittedName>
        <fullName evidence="2">Predicted protein</fullName>
    </submittedName>
</protein>
<dbReference type="InParanoid" id="B0DW07"/>
<feature type="region of interest" description="Disordered" evidence="1">
    <location>
        <begin position="1"/>
        <end position="30"/>
    </location>
</feature>
<name>B0DW07_LACBS</name>
<evidence type="ECO:0000313" key="3">
    <source>
        <dbReference type="Proteomes" id="UP000001194"/>
    </source>
</evidence>
<dbReference type="AlphaFoldDB" id="B0DW07"/>
<keyword evidence="3" id="KW-1185">Reference proteome</keyword>
<gene>
    <name evidence="2" type="ORF">LACBIDRAFT_312356</name>
</gene>
<dbReference type="RefSeq" id="XP_001888105.1">
    <property type="nucleotide sequence ID" value="XM_001888070.1"/>
</dbReference>
<dbReference type="Proteomes" id="UP000001194">
    <property type="component" value="Unassembled WGS sequence"/>
</dbReference>
<dbReference type="HOGENOM" id="CLU_1521379_0_0_1"/>
<organism evidence="3">
    <name type="scientific">Laccaria bicolor (strain S238N-H82 / ATCC MYA-4686)</name>
    <name type="common">Bicoloured deceiver</name>
    <name type="synonym">Laccaria laccata var. bicolor</name>
    <dbReference type="NCBI Taxonomy" id="486041"/>
    <lineage>
        <taxon>Eukaryota</taxon>
        <taxon>Fungi</taxon>
        <taxon>Dikarya</taxon>
        <taxon>Basidiomycota</taxon>
        <taxon>Agaricomycotina</taxon>
        <taxon>Agaricomycetes</taxon>
        <taxon>Agaricomycetidae</taxon>
        <taxon>Agaricales</taxon>
        <taxon>Agaricineae</taxon>
        <taxon>Hydnangiaceae</taxon>
        <taxon>Laccaria</taxon>
    </lineage>
</organism>
<sequence>MGHQRKTTTIRAPLVVDNDTSSSQGEQKKVTETDLVAKRVRKRHEDTTAKLLLPSFRAAIREDQVKAFLECAALIWFLRFPEPEEGIHVHRTFLNDAGYDDHIRRERCKALKSRLCWLAGIFPKNLPDGPVPEDSIWMEEMNKEVKTIASSLRTHKDTSGLEAIELCLEDNLGLAKERAALEEQERLDEEYTMLHF</sequence>
<dbReference type="OrthoDB" id="10308924at2759"/>
<dbReference type="GeneID" id="6083727"/>
<evidence type="ECO:0000256" key="1">
    <source>
        <dbReference type="SAM" id="MobiDB-lite"/>
    </source>
</evidence>
<evidence type="ECO:0000313" key="2">
    <source>
        <dbReference type="EMBL" id="EDR01229.1"/>
    </source>
</evidence>